<keyword evidence="1" id="KW-0547">Nucleotide-binding</keyword>
<organism evidence="5 7">
    <name type="scientific">Salinicoccus halodurans</name>
    <dbReference type="NCBI Taxonomy" id="407035"/>
    <lineage>
        <taxon>Bacteria</taxon>
        <taxon>Bacillati</taxon>
        <taxon>Bacillota</taxon>
        <taxon>Bacilli</taxon>
        <taxon>Bacillales</taxon>
        <taxon>Staphylococcaceae</taxon>
        <taxon>Salinicoccus</taxon>
    </lineage>
</organism>
<evidence type="ECO:0000313" key="6">
    <source>
        <dbReference type="Proteomes" id="UP000034029"/>
    </source>
</evidence>
<evidence type="ECO:0000313" key="4">
    <source>
        <dbReference type="EMBL" id="AKG73558.1"/>
    </source>
</evidence>
<dbReference type="InterPro" id="IPR027417">
    <property type="entry name" value="P-loop_NTPase"/>
</dbReference>
<dbReference type="InterPro" id="IPR003439">
    <property type="entry name" value="ABC_transporter-like_ATP-bd"/>
</dbReference>
<dbReference type="Proteomes" id="UP000034029">
    <property type="component" value="Chromosome"/>
</dbReference>
<dbReference type="InterPro" id="IPR017871">
    <property type="entry name" value="ABC_transporter-like_CS"/>
</dbReference>
<dbReference type="GO" id="GO:0016829">
    <property type="term" value="F:lyase activity"/>
    <property type="evidence" value="ECO:0007669"/>
    <property type="project" value="UniProtKB-KW"/>
</dbReference>
<evidence type="ECO:0000259" key="3">
    <source>
        <dbReference type="PROSITE" id="PS50893"/>
    </source>
</evidence>
<dbReference type="InterPro" id="IPR012700">
    <property type="entry name" value="PhnK"/>
</dbReference>
<dbReference type="GO" id="GO:0016887">
    <property type="term" value="F:ATP hydrolysis activity"/>
    <property type="evidence" value="ECO:0007669"/>
    <property type="project" value="InterPro"/>
</dbReference>
<keyword evidence="4" id="KW-0456">Lyase</keyword>
<reference evidence="4 6" key="1">
    <citation type="journal article" date="2015" name="Int. J. Syst. Evol. Microbiol.">
        <title>Complete genome sequence of Salinicoccus halodurans H3B36, isolated from the Qaidam Basin in China.</title>
        <authorList>
            <person name="Jiang K."/>
            <person name="Xue Y."/>
            <person name="Ma Y."/>
        </authorList>
    </citation>
    <scope>NUCLEOTIDE SEQUENCE [LARGE SCALE GENOMIC DNA]</scope>
    <source>
        <strain evidence="4 6">H3B36</strain>
    </source>
</reference>
<dbReference type="PANTHER" id="PTHR42764:SF1">
    <property type="entry name" value="PHOSPHONATES UTILIZATION ATP-BINDING PROTEIN PHNK-RELATED"/>
    <property type="match status" value="1"/>
</dbReference>
<reference evidence="6" key="2">
    <citation type="submission" date="2015-04" db="EMBL/GenBank/DDBJ databases">
        <title>Complete genome sequence of Salinicoccus halodurans strain H3B36, isolated from the Qaidam basin of China.</title>
        <authorList>
            <person name="Ma Y."/>
            <person name="Jiang K."/>
            <person name="Xue Y."/>
        </authorList>
    </citation>
    <scope>NUCLEOTIDE SEQUENCE [LARGE SCALE GENOMIC DNA]</scope>
    <source>
        <strain evidence="6">H3B36</strain>
    </source>
</reference>
<dbReference type="RefSeq" id="WP_046789748.1">
    <property type="nucleotide sequence ID" value="NZ_CP011366.1"/>
</dbReference>
<dbReference type="SMART" id="SM00382">
    <property type="entry name" value="AAA"/>
    <property type="match status" value="1"/>
</dbReference>
<keyword evidence="2 5" id="KW-0067">ATP-binding</keyword>
<dbReference type="Pfam" id="PF00005">
    <property type="entry name" value="ABC_tran"/>
    <property type="match status" value="1"/>
</dbReference>
<dbReference type="EMBL" id="CP011366">
    <property type="protein sequence ID" value="AKG73558.1"/>
    <property type="molecule type" value="Genomic_DNA"/>
</dbReference>
<dbReference type="OrthoDB" id="9779287at2"/>
<dbReference type="Gene3D" id="3.40.50.300">
    <property type="entry name" value="P-loop containing nucleotide triphosphate hydrolases"/>
    <property type="match status" value="1"/>
</dbReference>
<dbReference type="SUPFAM" id="SSF52540">
    <property type="entry name" value="P-loop containing nucleoside triphosphate hydrolases"/>
    <property type="match status" value="1"/>
</dbReference>
<dbReference type="PROSITE" id="PS50893">
    <property type="entry name" value="ABC_TRANSPORTER_2"/>
    <property type="match status" value="1"/>
</dbReference>
<dbReference type="GO" id="GO:0019700">
    <property type="term" value="P:organic phosphonate catabolic process"/>
    <property type="evidence" value="ECO:0007669"/>
    <property type="project" value="TreeGrafter"/>
</dbReference>
<dbReference type="EMBL" id="FOTB01000001">
    <property type="protein sequence ID" value="SFK52544.1"/>
    <property type="molecule type" value="Genomic_DNA"/>
</dbReference>
<protein>
    <submittedName>
        <fullName evidence="4">Phosphonate C-P lyase system protein PhnK</fullName>
    </submittedName>
    <submittedName>
        <fullName evidence="5">Phosphonate transport system ATP-binding protein</fullName>
    </submittedName>
</protein>
<evidence type="ECO:0000313" key="7">
    <source>
        <dbReference type="Proteomes" id="UP000183090"/>
    </source>
</evidence>
<accession>A0A0F7HJ18</accession>
<reference evidence="5 7" key="3">
    <citation type="submission" date="2016-10" db="EMBL/GenBank/DDBJ databases">
        <authorList>
            <person name="Varghese N."/>
            <person name="Submissions S."/>
        </authorList>
    </citation>
    <scope>NUCLEOTIDE SEQUENCE [LARGE SCALE GENOMIC DNA]</scope>
    <source>
        <strain evidence="5 7">CGMCC 1.6501</strain>
    </source>
</reference>
<feature type="domain" description="ABC transporter" evidence="3">
    <location>
        <begin position="31"/>
        <end position="276"/>
    </location>
</feature>
<dbReference type="KEGG" id="shv:AAT16_04615"/>
<name>A0A0F7HJ18_9STAP</name>
<dbReference type="Proteomes" id="UP000183090">
    <property type="component" value="Unassembled WGS sequence"/>
</dbReference>
<dbReference type="AlphaFoldDB" id="A0A0F7HJ18"/>
<proteinExistence type="predicted"/>
<dbReference type="PROSITE" id="PS00211">
    <property type="entry name" value="ABC_TRANSPORTER_1"/>
    <property type="match status" value="1"/>
</dbReference>
<dbReference type="PIRSF" id="PIRSF037116">
    <property type="entry name" value="CP_lyase_PhnK"/>
    <property type="match status" value="1"/>
</dbReference>
<dbReference type="InterPro" id="IPR003593">
    <property type="entry name" value="AAA+_ATPase"/>
</dbReference>
<evidence type="ECO:0000256" key="1">
    <source>
        <dbReference type="ARBA" id="ARBA00022741"/>
    </source>
</evidence>
<dbReference type="GO" id="GO:0005524">
    <property type="term" value="F:ATP binding"/>
    <property type="evidence" value="ECO:0007669"/>
    <property type="project" value="UniProtKB-KW"/>
</dbReference>
<evidence type="ECO:0000313" key="5">
    <source>
        <dbReference type="EMBL" id="SFK52544.1"/>
    </source>
</evidence>
<sequence>MKQKENITLSVKNVSKLYGDGCAYCAETDAVLDKNVCPECRTVHACRDVSFDLHSGEILGIVGESGSGKSTLMKMLYFDQEASRGSYHISDYDTSQSNVFGLSSQAKRQIRNEILGMVYQNPVYGLEMDFSSMSNIAEKLIAAGSRNVGEMTGTGDHFLDKVNIPLNRKFDPPINFSGGMQQRVQIAKALSNYPPVLLLDEVTTGLDLSVQADVLELIKEIQREMGISMVVVSHDLAIIRMLCDRTMVMLNGEVIEAGITDQILEDPQHAYTQQLVYSIL</sequence>
<keyword evidence="6" id="KW-1185">Reference proteome</keyword>
<evidence type="ECO:0000256" key="2">
    <source>
        <dbReference type="ARBA" id="ARBA00022840"/>
    </source>
</evidence>
<gene>
    <name evidence="4" type="primary">phnK</name>
    <name evidence="4" type="ORF">AAT16_04615</name>
    <name evidence="5" type="ORF">SAMN05216235_0159</name>
</gene>
<dbReference type="PANTHER" id="PTHR42764">
    <property type="entry name" value="PHOSPHONATES UTILIZATION ATP-BINDING PROTEIN PHNK-RELATED"/>
    <property type="match status" value="1"/>
</dbReference>